<proteinExistence type="predicted"/>
<reference evidence="1" key="1">
    <citation type="submission" date="2015-06" db="EMBL/GenBank/DDBJ databases">
        <authorList>
            <person name="Joergensen T."/>
        </authorList>
    </citation>
    <scope>NUCLEOTIDE SEQUENCE</scope>
    <source>
        <strain evidence="1">RGFK0841</strain>
    </source>
</reference>
<reference evidence="1" key="2">
    <citation type="submission" date="2015-07" db="EMBL/GenBank/DDBJ databases">
        <title>Plasmids, circular viruses and viroids from rat gut.</title>
        <authorList>
            <person name="Jorgensen T.J."/>
            <person name="Hansen M.A."/>
            <person name="Xu Z."/>
            <person name="Tabak M.A."/>
            <person name="Sorensen S.J."/>
            <person name="Hansen L.H."/>
        </authorList>
    </citation>
    <scope>NUCLEOTIDE SEQUENCE</scope>
    <source>
        <strain evidence="1">RGFK0841</strain>
    </source>
</reference>
<organism evidence="1">
    <name type="scientific">uncultured prokaryote</name>
    <dbReference type="NCBI Taxonomy" id="198431"/>
    <lineage>
        <taxon>unclassified sequences</taxon>
        <taxon>environmental samples</taxon>
    </lineage>
</organism>
<name>A0A0H5QJH1_9ZZZZ</name>
<sequence length="212" mass="22652">MPPLPVVPGVVKLVIETVNFDSQALNIHHVQYSGGPPSSSDLEAFHGTILDSIEYVYTHNGIGSLDLVSASYMDLSSDTGATYESALSGSGSLEGDVLPMSSAVVVSHDILRRYRGGHPRTYLAIGSSDTFEADSTRVWQASFLANVQSDFESFRTATRAGVIGTINWLGLCNVSYRSGGELRVTPIVDLITGSVAKTRVCTQRRRLGKVGG</sequence>
<accession>A0A0H5QJH1</accession>
<evidence type="ECO:0000313" key="1">
    <source>
        <dbReference type="EMBL" id="CRY95962.1"/>
    </source>
</evidence>
<dbReference type="AlphaFoldDB" id="A0A0H5QJH1"/>
<protein>
    <submittedName>
        <fullName evidence="1">Uncharacterized protein</fullName>
    </submittedName>
</protein>
<dbReference type="EMBL" id="LN853446">
    <property type="protein sequence ID" value="CRY95962.1"/>
    <property type="molecule type" value="Genomic_DNA"/>
</dbReference>